<dbReference type="InParanoid" id="A7S2U1"/>
<dbReference type="SUPFAM" id="SSF49785">
    <property type="entry name" value="Galactose-binding domain-like"/>
    <property type="match status" value="1"/>
</dbReference>
<keyword evidence="3" id="KW-1185">Reference proteome</keyword>
<dbReference type="OMA" id="SIWSATY"/>
<dbReference type="Proteomes" id="UP000001593">
    <property type="component" value="Unassembled WGS sequence"/>
</dbReference>
<dbReference type="CDD" id="cd00057">
    <property type="entry name" value="FA58C"/>
    <property type="match status" value="1"/>
</dbReference>
<dbReference type="PANTHER" id="PTHR24543">
    <property type="entry name" value="MULTICOPPER OXIDASE-RELATED"/>
    <property type="match status" value="1"/>
</dbReference>
<dbReference type="InterPro" id="IPR008979">
    <property type="entry name" value="Galactose-bd-like_sf"/>
</dbReference>
<dbReference type="EMBL" id="DS469570">
    <property type="protein sequence ID" value="EDO41950.1"/>
    <property type="molecule type" value="Genomic_DNA"/>
</dbReference>
<dbReference type="eggNOG" id="ENOG502ST6G">
    <property type="taxonomic scope" value="Eukaryota"/>
</dbReference>
<feature type="domain" description="F5/8 type C" evidence="1">
    <location>
        <begin position="1"/>
        <end position="152"/>
    </location>
</feature>
<dbReference type="InterPro" id="IPR000421">
    <property type="entry name" value="FA58C"/>
</dbReference>
<evidence type="ECO:0000313" key="3">
    <source>
        <dbReference type="Proteomes" id="UP000001593"/>
    </source>
</evidence>
<reference evidence="2 3" key="1">
    <citation type="journal article" date="2007" name="Science">
        <title>Sea anemone genome reveals ancestral eumetazoan gene repertoire and genomic organization.</title>
        <authorList>
            <person name="Putnam N.H."/>
            <person name="Srivastava M."/>
            <person name="Hellsten U."/>
            <person name="Dirks B."/>
            <person name="Chapman J."/>
            <person name="Salamov A."/>
            <person name="Terry A."/>
            <person name="Shapiro H."/>
            <person name="Lindquist E."/>
            <person name="Kapitonov V.V."/>
            <person name="Jurka J."/>
            <person name="Genikhovich G."/>
            <person name="Grigoriev I.V."/>
            <person name="Lucas S.M."/>
            <person name="Steele R.E."/>
            <person name="Finnerty J.R."/>
            <person name="Technau U."/>
            <person name="Martindale M.Q."/>
            <person name="Rokhsar D.S."/>
        </authorList>
    </citation>
    <scope>NUCLEOTIDE SEQUENCE [LARGE SCALE GENOMIC DNA]</scope>
    <source>
        <strain evidence="3">CH2 X CH6</strain>
    </source>
</reference>
<dbReference type="PROSITE" id="PS50022">
    <property type="entry name" value="FA58C_3"/>
    <property type="match status" value="1"/>
</dbReference>
<dbReference type="PROSITE" id="PS01285">
    <property type="entry name" value="FA58C_1"/>
    <property type="match status" value="1"/>
</dbReference>
<dbReference type="PhylomeDB" id="A7S2U1"/>
<dbReference type="Pfam" id="PF00754">
    <property type="entry name" value="F5_F8_type_C"/>
    <property type="match status" value="1"/>
</dbReference>
<organism evidence="2 3">
    <name type="scientific">Nematostella vectensis</name>
    <name type="common">Starlet sea anemone</name>
    <dbReference type="NCBI Taxonomy" id="45351"/>
    <lineage>
        <taxon>Eukaryota</taxon>
        <taxon>Metazoa</taxon>
        <taxon>Cnidaria</taxon>
        <taxon>Anthozoa</taxon>
        <taxon>Hexacorallia</taxon>
        <taxon>Actiniaria</taxon>
        <taxon>Edwardsiidae</taxon>
        <taxon>Nematostella</taxon>
    </lineage>
</organism>
<dbReference type="HOGENOM" id="CLU_030066_1_0_1"/>
<gene>
    <name evidence="2" type="ORF">NEMVEDRAFT_v1g102486</name>
</gene>
<name>A7S2U1_NEMVE</name>
<sequence>LGMESGEISNSAITASSYYYQGINTHAMPYYARLNNVGQSGVSNGAWLANNHVAGEYLEIDLGRNVAVDGVATQGSPGATYRVTSYKISYKTDLTAWFVVKEDGQEKVFPGNFDGNTPVYNWFSSPFLARRIRIVVQGFNDIPALRVELYGCK</sequence>
<evidence type="ECO:0000259" key="1">
    <source>
        <dbReference type="PROSITE" id="PS50022"/>
    </source>
</evidence>
<dbReference type="KEGG" id="nve:5513817"/>
<dbReference type="SMART" id="SM00231">
    <property type="entry name" value="FA58C"/>
    <property type="match status" value="1"/>
</dbReference>
<feature type="non-terminal residue" evidence="2">
    <location>
        <position position="1"/>
    </location>
</feature>
<accession>A7S2U1</accession>
<dbReference type="AlphaFoldDB" id="A7S2U1"/>
<proteinExistence type="predicted"/>
<protein>
    <recommendedName>
        <fullName evidence="1">F5/8 type C domain-containing protein</fullName>
    </recommendedName>
</protein>
<dbReference type="Gene3D" id="2.60.120.260">
    <property type="entry name" value="Galactose-binding domain-like"/>
    <property type="match status" value="1"/>
</dbReference>
<evidence type="ECO:0000313" key="2">
    <source>
        <dbReference type="EMBL" id="EDO41950.1"/>
    </source>
</evidence>
<dbReference type="PANTHER" id="PTHR24543:SF335">
    <property type="entry name" value="EGF-LIKE REPEAT AND DISCOIDIN I-LIKE DOMAIN-CONTAINING PROTEIN 3"/>
    <property type="match status" value="1"/>
</dbReference>